<sequence length="136" mass="14486">MCERLYNQSRQQPQPVPPHACCWPDVRLRPPVLSAGSRGYDVVPELARGNGPDPDADGAFVDLPLAASEDAEAEVLRRQQLLASDPVARMGVVEALRQGLSAAEALHGPIFHASMARLDPTMQLQVAAALGGRSLG</sequence>
<evidence type="ECO:0000313" key="2">
    <source>
        <dbReference type="Proteomes" id="UP000815325"/>
    </source>
</evidence>
<protein>
    <submittedName>
        <fullName evidence="1">Uncharacterized protein</fullName>
    </submittedName>
</protein>
<evidence type="ECO:0000313" key="1">
    <source>
        <dbReference type="EMBL" id="KAF5834828.1"/>
    </source>
</evidence>
<reference evidence="1" key="1">
    <citation type="submission" date="2017-08" db="EMBL/GenBank/DDBJ databases">
        <authorList>
            <person name="Polle J.E."/>
            <person name="Barry K."/>
            <person name="Cushman J."/>
            <person name="Schmutz J."/>
            <person name="Tran D."/>
            <person name="Hathwaick L.T."/>
            <person name="Yim W.C."/>
            <person name="Jenkins J."/>
            <person name="Mckie-Krisberg Z.M."/>
            <person name="Prochnik S."/>
            <person name="Lindquist E."/>
            <person name="Dockter R.B."/>
            <person name="Adam C."/>
            <person name="Molina H."/>
            <person name="Bunkerborg J."/>
            <person name="Jin E."/>
            <person name="Buchheim M."/>
            <person name="Magnuson J."/>
        </authorList>
    </citation>
    <scope>NUCLEOTIDE SEQUENCE</scope>
    <source>
        <strain evidence="1">CCAP 19/18</strain>
    </source>
</reference>
<gene>
    <name evidence="1" type="ORF">DUNSADRAFT_8368</name>
</gene>
<keyword evidence="2" id="KW-1185">Reference proteome</keyword>
<accession>A0ABQ7GJP3</accession>
<dbReference type="EMBL" id="MU069736">
    <property type="protein sequence ID" value="KAF5834828.1"/>
    <property type="molecule type" value="Genomic_DNA"/>
</dbReference>
<comment type="caution">
    <text evidence="1">The sequence shown here is derived from an EMBL/GenBank/DDBJ whole genome shotgun (WGS) entry which is preliminary data.</text>
</comment>
<dbReference type="Proteomes" id="UP000815325">
    <property type="component" value="Unassembled WGS sequence"/>
</dbReference>
<proteinExistence type="predicted"/>
<organism evidence="1 2">
    <name type="scientific">Dunaliella salina</name>
    <name type="common">Green alga</name>
    <name type="synonym">Protococcus salinus</name>
    <dbReference type="NCBI Taxonomy" id="3046"/>
    <lineage>
        <taxon>Eukaryota</taxon>
        <taxon>Viridiplantae</taxon>
        <taxon>Chlorophyta</taxon>
        <taxon>core chlorophytes</taxon>
        <taxon>Chlorophyceae</taxon>
        <taxon>CS clade</taxon>
        <taxon>Chlamydomonadales</taxon>
        <taxon>Dunaliellaceae</taxon>
        <taxon>Dunaliella</taxon>
    </lineage>
</organism>
<name>A0ABQ7GJP3_DUNSA</name>